<dbReference type="Proteomes" id="UP000383932">
    <property type="component" value="Unassembled WGS sequence"/>
</dbReference>
<gene>
    <name evidence="1" type="ORF">CTheo_5974</name>
</gene>
<organism evidence="1 2">
    <name type="scientific">Ceratobasidium theobromae</name>
    <dbReference type="NCBI Taxonomy" id="1582974"/>
    <lineage>
        <taxon>Eukaryota</taxon>
        <taxon>Fungi</taxon>
        <taxon>Dikarya</taxon>
        <taxon>Basidiomycota</taxon>
        <taxon>Agaricomycotina</taxon>
        <taxon>Agaricomycetes</taxon>
        <taxon>Cantharellales</taxon>
        <taxon>Ceratobasidiaceae</taxon>
        <taxon>Ceratobasidium</taxon>
    </lineage>
</organism>
<proteinExistence type="predicted"/>
<reference evidence="1 2" key="1">
    <citation type="journal article" date="2019" name="Fungal Biol. Biotechnol.">
        <title>Draft genome sequence of fastidious pathogen Ceratobasidium theobromae, which causes vascular-streak dieback in Theobroma cacao.</title>
        <authorList>
            <person name="Ali S.S."/>
            <person name="Asman A."/>
            <person name="Shao J."/>
            <person name="Firmansyah A.P."/>
            <person name="Susilo A.W."/>
            <person name="Rosmana A."/>
            <person name="McMahon P."/>
            <person name="Junaid M."/>
            <person name="Guest D."/>
            <person name="Kheng T.Y."/>
            <person name="Meinhardt L.W."/>
            <person name="Bailey B.A."/>
        </authorList>
    </citation>
    <scope>NUCLEOTIDE SEQUENCE [LARGE SCALE GENOMIC DNA]</scope>
    <source>
        <strain evidence="1 2">CT2</strain>
    </source>
</reference>
<protein>
    <submittedName>
        <fullName evidence="1">Uncharacterized protein</fullName>
    </submittedName>
</protein>
<accession>A0A5N5QG36</accession>
<name>A0A5N5QG36_9AGAM</name>
<comment type="caution">
    <text evidence="1">The sequence shown here is derived from an EMBL/GenBank/DDBJ whole genome shotgun (WGS) entry which is preliminary data.</text>
</comment>
<evidence type="ECO:0000313" key="1">
    <source>
        <dbReference type="EMBL" id="KAB5590579.1"/>
    </source>
</evidence>
<dbReference type="EMBL" id="SSOP01000159">
    <property type="protein sequence ID" value="KAB5590579.1"/>
    <property type="molecule type" value="Genomic_DNA"/>
</dbReference>
<dbReference type="OrthoDB" id="3199068at2759"/>
<dbReference type="AlphaFoldDB" id="A0A5N5QG36"/>
<sequence length="182" mass="20755">MDSIRGHLLSKFEYDRQNIPRMAARLLGVIMRYKETPNNLKLQCLHVLAFRRMPILPTEAPALGIEVMAQVALIRERVRTLMLSPNTFWAPIPTHYLCSDPSRGHCPPLIHEGILNNLRMDPVSAEKLQDDSSIFEIAEDNRLCPQCHPIRSELASHFMRKELGDEIRRCATSLGMLNTNGE</sequence>
<keyword evidence="2" id="KW-1185">Reference proteome</keyword>
<evidence type="ECO:0000313" key="2">
    <source>
        <dbReference type="Proteomes" id="UP000383932"/>
    </source>
</evidence>